<feature type="region of interest" description="Disordered" evidence="1">
    <location>
        <begin position="357"/>
        <end position="428"/>
    </location>
</feature>
<reference evidence="3" key="3">
    <citation type="submission" date="2020-05" db="EMBL/GenBank/DDBJ databases">
        <title>Electrophorus electricus (electric eel) genome, fEleEle1, primary haplotype.</title>
        <authorList>
            <person name="Myers G."/>
            <person name="Meyer A."/>
            <person name="Fedrigo O."/>
            <person name="Formenti G."/>
            <person name="Rhie A."/>
            <person name="Tracey A."/>
            <person name="Sims Y."/>
            <person name="Jarvis E.D."/>
        </authorList>
    </citation>
    <scope>NUCLEOTIDE SEQUENCE [LARGE SCALE GENOMIC DNA]</scope>
</reference>
<evidence type="ECO:0000313" key="4">
    <source>
        <dbReference type="Proteomes" id="UP000314983"/>
    </source>
</evidence>
<name>A0A4W4EHZ2_ELEEL</name>
<accession>A0A4W4EHZ2</accession>
<dbReference type="InterPro" id="IPR039098">
    <property type="entry name" value="TINF2"/>
</dbReference>
<organism evidence="3 4">
    <name type="scientific">Electrophorus electricus</name>
    <name type="common">Electric eel</name>
    <name type="synonym">Gymnotus electricus</name>
    <dbReference type="NCBI Taxonomy" id="8005"/>
    <lineage>
        <taxon>Eukaryota</taxon>
        <taxon>Metazoa</taxon>
        <taxon>Chordata</taxon>
        <taxon>Craniata</taxon>
        <taxon>Vertebrata</taxon>
        <taxon>Euteleostomi</taxon>
        <taxon>Actinopterygii</taxon>
        <taxon>Neopterygii</taxon>
        <taxon>Teleostei</taxon>
        <taxon>Ostariophysi</taxon>
        <taxon>Gymnotiformes</taxon>
        <taxon>Gymnotoidei</taxon>
        <taxon>Gymnotidae</taxon>
        <taxon>Electrophorus</taxon>
    </lineage>
</organism>
<feature type="compositionally biased region" description="Basic residues" evidence="1">
    <location>
        <begin position="378"/>
        <end position="392"/>
    </location>
</feature>
<dbReference type="InterPro" id="IPR029400">
    <property type="entry name" value="TINF2_N"/>
</dbReference>
<dbReference type="GO" id="GO:0070187">
    <property type="term" value="C:shelterin complex"/>
    <property type="evidence" value="ECO:0007669"/>
    <property type="project" value="InterPro"/>
</dbReference>
<dbReference type="PANTHER" id="PTHR15512">
    <property type="entry name" value="TERF1-INTERACTING NUCLEAR FACTOR 2"/>
    <property type="match status" value="1"/>
</dbReference>
<gene>
    <name evidence="3" type="primary">TINF2</name>
</gene>
<dbReference type="CDD" id="cd11657">
    <property type="entry name" value="TIN2_N"/>
    <property type="match status" value="1"/>
</dbReference>
<dbReference type="PANTHER" id="PTHR15512:SF0">
    <property type="entry name" value="TERF1-INTERACTING NUCLEAR FACTOR 2"/>
    <property type="match status" value="1"/>
</dbReference>
<reference evidence="4" key="2">
    <citation type="journal article" date="2017" name="Sci. Adv.">
        <title>A tail of two voltages: Proteomic comparison of the three electric organs of the electric eel.</title>
        <authorList>
            <person name="Traeger L.L."/>
            <person name="Sabat G."/>
            <person name="Barrett-Wilt G.A."/>
            <person name="Wells G.B."/>
            <person name="Sussman M.R."/>
        </authorList>
    </citation>
    <scope>NUCLEOTIDE SEQUENCE [LARGE SCALE GENOMIC DNA]</scope>
</reference>
<feature type="domain" description="TERF1-interacting nuclear factor 2 N-terminal" evidence="2">
    <location>
        <begin position="34"/>
        <end position="180"/>
    </location>
</feature>
<dbReference type="AlphaFoldDB" id="A0A4W4EHZ2"/>
<dbReference type="Ensembl" id="ENSEEET00000011802.2">
    <property type="protein sequence ID" value="ENSEEEP00000011667.2"/>
    <property type="gene ID" value="ENSEEEG00000005867.2"/>
</dbReference>
<dbReference type="GO" id="GO:0042162">
    <property type="term" value="F:telomeric DNA binding"/>
    <property type="evidence" value="ECO:0007669"/>
    <property type="project" value="TreeGrafter"/>
</dbReference>
<dbReference type="STRING" id="8005.ENSEEEP00000011667"/>
<dbReference type="Pfam" id="PF14973">
    <property type="entry name" value="TINF2_N"/>
    <property type="match status" value="1"/>
</dbReference>
<dbReference type="RefSeq" id="XP_026867259.2">
    <property type="nucleotide sequence ID" value="XM_027011458.2"/>
</dbReference>
<feature type="compositionally biased region" description="Basic and acidic residues" evidence="1">
    <location>
        <begin position="393"/>
        <end position="411"/>
    </location>
</feature>
<feature type="compositionally biased region" description="Low complexity" evidence="1">
    <location>
        <begin position="225"/>
        <end position="241"/>
    </location>
</feature>
<keyword evidence="4" id="KW-1185">Reference proteome</keyword>
<dbReference type="GeneID" id="113578292"/>
<sequence length="598" mass="66234">MKNSVKPMNNGETLPVASLRLLAPPLRLVSAAVWKVMQQRDVMHYGRLEEFVTSVSETVPGLLSYRHQAKLTVGLQARLILEQLHASQSPDPELILSHLKRLCAPSLPKGKGKDQKVEVAVRNFHSLVHTLINNPVGRQRFFQEEFDSQYGPQYEAALEKLLWEFLTRLDQLLPVPDLTQTVSWLTGAPAVLEECARAASQPQLLRTLLQHERCLGHLDSAASIPSSTGDSILSSLSLPPSGRVKHASNHLRSTTATNMVPSPGPSTQRSNIMQTRQTARQITPVIGSISSKDLPQSTSASDNMVSILGQDSEEELISTEVSSYTRVKSCSGTQNEILDNGPKEEHVGKILFTVISQTSASSEEEDEDEGQVRMVTGGRRRSVASKQKRQKTKKELHGDGKSRGEGPKDNSKTSARATPDSRSQEDSSLPAIIASCMKFQLRVVIPRLDITGATQPVLLKAAVNEEQATKSPRHQAIRSVSKERNGYSINRKRKLSYTSTPEKDLTNVINKQTCAGSPCIPSVMPIRVESSDKDSSPIQSTDDIIIDSEDEAIQNVKGRLFKKRYYKTKDDTYIPTLYEFWHPPFFRRDLMSPGNGSR</sequence>
<reference evidence="4" key="1">
    <citation type="journal article" date="2014" name="Science">
        <title>Nonhuman genetics. Genomic basis for the convergent evolution of electric organs.</title>
        <authorList>
            <person name="Gallant J.R."/>
            <person name="Traeger L.L."/>
            <person name="Volkening J.D."/>
            <person name="Moffett H."/>
            <person name="Chen P.H."/>
            <person name="Novina C.D."/>
            <person name="Phillips G.N.Jr."/>
            <person name="Anand R."/>
            <person name="Wells G.B."/>
            <person name="Pinch M."/>
            <person name="Guth R."/>
            <person name="Unguez G.A."/>
            <person name="Albert J.S."/>
            <person name="Zakon H.H."/>
            <person name="Samanta M.P."/>
            <person name="Sussman M.R."/>
        </authorList>
    </citation>
    <scope>NUCLEOTIDE SEQUENCE [LARGE SCALE GENOMIC DNA]</scope>
</reference>
<proteinExistence type="predicted"/>
<feature type="region of interest" description="Disordered" evidence="1">
    <location>
        <begin position="225"/>
        <end position="249"/>
    </location>
</feature>
<evidence type="ECO:0000313" key="3">
    <source>
        <dbReference type="Ensembl" id="ENSEEEP00000011667.2"/>
    </source>
</evidence>
<dbReference type="OMA" id="REFWKPA"/>
<dbReference type="GeneTree" id="ENSGT00400000022326"/>
<evidence type="ECO:0000259" key="2">
    <source>
        <dbReference type="Pfam" id="PF14973"/>
    </source>
</evidence>
<reference evidence="3" key="5">
    <citation type="submission" date="2025-09" db="UniProtKB">
        <authorList>
            <consortium name="Ensembl"/>
        </authorList>
    </citation>
    <scope>IDENTIFICATION</scope>
</reference>
<evidence type="ECO:0000256" key="1">
    <source>
        <dbReference type="SAM" id="MobiDB-lite"/>
    </source>
</evidence>
<dbReference type="GO" id="GO:0016233">
    <property type="term" value="P:telomere capping"/>
    <property type="evidence" value="ECO:0007669"/>
    <property type="project" value="InterPro"/>
</dbReference>
<dbReference type="Proteomes" id="UP000314983">
    <property type="component" value="Chromosome 19"/>
</dbReference>
<reference evidence="3" key="4">
    <citation type="submission" date="2025-08" db="UniProtKB">
        <authorList>
            <consortium name="Ensembl"/>
        </authorList>
    </citation>
    <scope>IDENTIFICATION</scope>
</reference>
<protein>
    <recommendedName>
        <fullName evidence="2">TERF1-interacting nuclear factor 2 N-terminal domain-containing protein</fullName>
    </recommendedName>
</protein>
<dbReference type="GO" id="GO:1904356">
    <property type="term" value="P:regulation of telomere maintenance via telomere lengthening"/>
    <property type="evidence" value="ECO:0007669"/>
    <property type="project" value="TreeGrafter"/>
</dbReference>